<gene>
    <name evidence="2" type="ORF">UA18_04991</name>
</gene>
<evidence type="ECO:0000313" key="2">
    <source>
        <dbReference type="EMBL" id="SAK01103.1"/>
    </source>
</evidence>
<sequence length="50" mass="4783">MKKRILGLLVPAAMPGASSGAWAQPGPGDGAIYASQHGGGCCAHHGGGLA</sequence>
<reference evidence="2 3" key="1">
    <citation type="submission" date="2016-04" db="EMBL/GenBank/DDBJ databases">
        <authorList>
            <person name="Peeters C."/>
        </authorList>
    </citation>
    <scope>NUCLEOTIDE SEQUENCE [LARGE SCALE GENOMIC DNA]</scope>
    <source>
        <strain evidence="2">LMG 29311</strain>
    </source>
</reference>
<keyword evidence="1" id="KW-0732">Signal</keyword>
<dbReference type="EMBL" id="FKJW01000005">
    <property type="protein sequence ID" value="SAK01103.1"/>
    <property type="molecule type" value="Genomic_DNA"/>
</dbReference>
<feature type="chain" id="PRO_5044856577" evidence="1">
    <location>
        <begin position="24"/>
        <end position="50"/>
    </location>
</feature>
<dbReference type="Proteomes" id="UP000196218">
    <property type="component" value="Unassembled WGS sequence"/>
</dbReference>
<accession>A0ABD7LC24</accession>
<proteinExistence type="predicted"/>
<protein>
    <submittedName>
        <fullName evidence="2">Uncharacterized protein</fullName>
    </submittedName>
</protein>
<name>A0ABD7LC24_9BURK</name>
<organism evidence="2 3">
    <name type="scientific">Burkholderia multivorans</name>
    <dbReference type="NCBI Taxonomy" id="87883"/>
    <lineage>
        <taxon>Bacteria</taxon>
        <taxon>Pseudomonadati</taxon>
        <taxon>Pseudomonadota</taxon>
        <taxon>Betaproteobacteria</taxon>
        <taxon>Burkholderiales</taxon>
        <taxon>Burkholderiaceae</taxon>
        <taxon>Burkholderia</taxon>
        <taxon>Burkholderia cepacia complex</taxon>
    </lineage>
</organism>
<evidence type="ECO:0000256" key="1">
    <source>
        <dbReference type="SAM" id="SignalP"/>
    </source>
</evidence>
<feature type="signal peptide" evidence="1">
    <location>
        <begin position="1"/>
        <end position="23"/>
    </location>
</feature>
<evidence type="ECO:0000313" key="3">
    <source>
        <dbReference type="Proteomes" id="UP000196218"/>
    </source>
</evidence>
<dbReference type="AlphaFoldDB" id="A0ABD7LC24"/>
<comment type="caution">
    <text evidence="2">The sequence shown here is derived from an EMBL/GenBank/DDBJ whole genome shotgun (WGS) entry which is preliminary data.</text>
</comment>